<dbReference type="Proteomes" id="UP001597548">
    <property type="component" value="Unassembled WGS sequence"/>
</dbReference>
<keyword evidence="1 2" id="KW-0732">Signal</keyword>
<sequence>MKNLKPTFTLLFIMCIFNFSKAQEKSGLDIQQQNQSEVSGMIESNQNADNKLQNSSDEEELSRGTLSVSYTYNGTWSPSSPIGVATSIDTITLESGTVSITADTVCDNFIVNAGAGVIIDAGVTLTTAVIDLNSTSQEFSSLISNGTIVGIVNYHRYTSQIGTNDLISSPLSNQNFGSFATANDGVLAASGAVRAFAPYNTFAGAYQNYNTVAHDVTPIEAGIGYRAATVLGGTLTFTGDVRSDDVLDVPISDAVAGGAWNLIGNPYTAYIDFEDFFMLNKAQLADDSFQAIYGYNGNPSDEWTCLNQATIDAPAGTKAIAPGQAFFVKAKAGGGLIDFTTSMRCVETSDDFIAGRTTTTSPHYGYVKLGLNSVSSNFSTDFYFNTNTTQGFDSGYDSALYSQNPPAFSIYSNLIENNTGIPLGIQASNPDNLNTVAVPLGVNANQGEEVTISIIASDMLDTVDVYLQDKANNTFTLLTNSDYVFTPSTNLSGIGRFFLRFSAETLNTTESVLETLDIYSNNNEDTIVVSGQLQSDTKAKLFDINGRMVLTNSLSANNTKNTIDVSHLSAGIYVVELNNGTNERQVQKLVIR</sequence>
<gene>
    <name evidence="4" type="ORF">ACFS29_00150</name>
</gene>
<organism evidence="4 5">
    <name type="scientific">Psychroserpens luteus</name>
    <dbReference type="NCBI Taxonomy" id="1434066"/>
    <lineage>
        <taxon>Bacteria</taxon>
        <taxon>Pseudomonadati</taxon>
        <taxon>Bacteroidota</taxon>
        <taxon>Flavobacteriia</taxon>
        <taxon>Flavobacteriales</taxon>
        <taxon>Flavobacteriaceae</taxon>
        <taxon>Psychroserpens</taxon>
    </lineage>
</organism>
<name>A0ABW5ZQS3_9FLAO</name>
<reference evidence="5" key="1">
    <citation type="journal article" date="2019" name="Int. J. Syst. Evol. Microbiol.">
        <title>The Global Catalogue of Microorganisms (GCM) 10K type strain sequencing project: providing services to taxonomists for standard genome sequencing and annotation.</title>
        <authorList>
            <consortium name="The Broad Institute Genomics Platform"/>
            <consortium name="The Broad Institute Genome Sequencing Center for Infectious Disease"/>
            <person name="Wu L."/>
            <person name="Ma J."/>
        </authorList>
    </citation>
    <scope>NUCLEOTIDE SEQUENCE [LARGE SCALE GENOMIC DNA]</scope>
    <source>
        <strain evidence="5">KCTC 32514</strain>
    </source>
</reference>
<dbReference type="Pfam" id="PF18962">
    <property type="entry name" value="Por_Secre_tail"/>
    <property type="match status" value="1"/>
</dbReference>
<evidence type="ECO:0000313" key="4">
    <source>
        <dbReference type="EMBL" id="MFD2914033.1"/>
    </source>
</evidence>
<evidence type="ECO:0000313" key="5">
    <source>
        <dbReference type="Proteomes" id="UP001597548"/>
    </source>
</evidence>
<feature type="signal peptide" evidence="2">
    <location>
        <begin position="1"/>
        <end position="22"/>
    </location>
</feature>
<feature type="domain" description="Secretion system C-terminal sorting" evidence="3">
    <location>
        <begin position="523"/>
        <end position="591"/>
    </location>
</feature>
<accession>A0ABW5ZQS3</accession>
<proteinExistence type="predicted"/>
<evidence type="ECO:0000259" key="3">
    <source>
        <dbReference type="Pfam" id="PF18962"/>
    </source>
</evidence>
<dbReference type="RefSeq" id="WP_194507127.1">
    <property type="nucleotide sequence ID" value="NZ_JADILU010000002.1"/>
</dbReference>
<feature type="chain" id="PRO_5045576781" evidence="2">
    <location>
        <begin position="23"/>
        <end position="592"/>
    </location>
</feature>
<protein>
    <submittedName>
        <fullName evidence="4">T9SS type A sorting domain-containing protein</fullName>
    </submittedName>
</protein>
<evidence type="ECO:0000256" key="2">
    <source>
        <dbReference type="SAM" id="SignalP"/>
    </source>
</evidence>
<comment type="caution">
    <text evidence="4">The sequence shown here is derived from an EMBL/GenBank/DDBJ whole genome shotgun (WGS) entry which is preliminary data.</text>
</comment>
<dbReference type="EMBL" id="JBHUOS010000001">
    <property type="protein sequence ID" value="MFD2914033.1"/>
    <property type="molecule type" value="Genomic_DNA"/>
</dbReference>
<keyword evidence="5" id="KW-1185">Reference proteome</keyword>
<evidence type="ECO:0000256" key="1">
    <source>
        <dbReference type="ARBA" id="ARBA00022729"/>
    </source>
</evidence>
<dbReference type="NCBIfam" id="TIGR04183">
    <property type="entry name" value="Por_Secre_tail"/>
    <property type="match status" value="1"/>
</dbReference>
<dbReference type="InterPro" id="IPR026444">
    <property type="entry name" value="Secre_tail"/>
</dbReference>